<sequence length="134" mass="15229">MKSEGSLERRYRRLPKCYPASYRADHEEEMISVLIDGAASGQEHPKPAESADLVRHGLGERLARLGDQIPGPWERKHAKAMFPIRLGIALWLCVLSGLLIGYHLQWWLVLIVPAIVAHIYLAYQLRPGVWRPKA</sequence>
<accession>A0A3M9M839</accession>
<evidence type="ECO:0000313" key="2">
    <source>
        <dbReference type="EMBL" id="RNI21682.1"/>
    </source>
</evidence>
<keyword evidence="1" id="KW-0812">Transmembrane</keyword>
<dbReference type="AlphaFoldDB" id="A0A3M9M839"/>
<dbReference type="Proteomes" id="UP000271678">
    <property type="component" value="Unassembled WGS sequence"/>
</dbReference>
<organism evidence="2 3">
    <name type="scientific">Flexivirga caeni</name>
    <dbReference type="NCBI Taxonomy" id="2294115"/>
    <lineage>
        <taxon>Bacteria</taxon>
        <taxon>Bacillati</taxon>
        <taxon>Actinomycetota</taxon>
        <taxon>Actinomycetes</taxon>
        <taxon>Micrococcales</taxon>
        <taxon>Dermacoccaceae</taxon>
        <taxon>Flexivirga</taxon>
    </lineage>
</organism>
<dbReference type="OrthoDB" id="3268054at2"/>
<keyword evidence="3" id="KW-1185">Reference proteome</keyword>
<comment type="caution">
    <text evidence="2">The sequence shown here is derived from an EMBL/GenBank/DDBJ whole genome shotgun (WGS) entry which is preliminary data.</text>
</comment>
<evidence type="ECO:0000313" key="3">
    <source>
        <dbReference type="Proteomes" id="UP000271678"/>
    </source>
</evidence>
<name>A0A3M9M839_9MICO</name>
<keyword evidence="1" id="KW-0472">Membrane</keyword>
<reference evidence="2 3" key="1">
    <citation type="submission" date="2018-11" db="EMBL/GenBank/DDBJ databases">
        <title>Draft genome of Simplicispira Flexivirga sp. BO-16.</title>
        <authorList>
            <person name="Im W.T."/>
        </authorList>
    </citation>
    <scope>NUCLEOTIDE SEQUENCE [LARGE SCALE GENOMIC DNA]</scope>
    <source>
        <strain evidence="2 3">BO-16</strain>
    </source>
</reference>
<keyword evidence="1" id="KW-1133">Transmembrane helix</keyword>
<feature type="transmembrane region" description="Helical" evidence="1">
    <location>
        <begin position="82"/>
        <end position="100"/>
    </location>
</feature>
<proteinExistence type="predicted"/>
<gene>
    <name evidence="2" type="ORF">EFY87_11060</name>
</gene>
<feature type="transmembrane region" description="Helical" evidence="1">
    <location>
        <begin position="106"/>
        <end position="123"/>
    </location>
</feature>
<dbReference type="RefSeq" id="WP_123271529.1">
    <property type="nucleotide sequence ID" value="NZ_RJJQ01000010.1"/>
</dbReference>
<protein>
    <submittedName>
        <fullName evidence="2">Uncharacterized protein</fullName>
    </submittedName>
</protein>
<evidence type="ECO:0000256" key="1">
    <source>
        <dbReference type="SAM" id="Phobius"/>
    </source>
</evidence>
<dbReference type="EMBL" id="RJJQ01000010">
    <property type="protein sequence ID" value="RNI21682.1"/>
    <property type="molecule type" value="Genomic_DNA"/>
</dbReference>